<sequence>MIELLGKLPDQLIGVTLAAGLWFGFHYLVLADRAMERQAAAELVPACEADVARMQNRSDAVLAPLESLRQLPFGGQTLAMVQQQFRLSGIERRAICECSARRSRQAVRFDYAIHTASLRLIETASVADLRGGTISVLRSQVCGALPWIKG</sequence>
<keyword evidence="1" id="KW-1133">Transmembrane helix</keyword>
<dbReference type="Proteomes" id="UP000278222">
    <property type="component" value="Unassembled WGS sequence"/>
</dbReference>
<accession>A0A3N1MKM8</accession>
<evidence type="ECO:0000313" key="2">
    <source>
        <dbReference type="EMBL" id="ROQ03367.1"/>
    </source>
</evidence>
<evidence type="ECO:0000313" key="3">
    <source>
        <dbReference type="Proteomes" id="UP000278222"/>
    </source>
</evidence>
<keyword evidence="1" id="KW-0472">Membrane</keyword>
<dbReference type="AlphaFoldDB" id="A0A3N1MKM8"/>
<feature type="transmembrane region" description="Helical" evidence="1">
    <location>
        <begin position="12"/>
        <end position="30"/>
    </location>
</feature>
<comment type="caution">
    <text evidence="2">The sequence shown here is derived from an EMBL/GenBank/DDBJ whole genome shotgun (WGS) entry which is preliminary data.</text>
</comment>
<dbReference type="EMBL" id="RJKX01000001">
    <property type="protein sequence ID" value="ROQ03367.1"/>
    <property type="molecule type" value="Genomic_DNA"/>
</dbReference>
<keyword evidence="1" id="KW-0812">Transmembrane</keyword>
<evidence type="ECO:0000256" key="1">
    <source>
        <dbReference type="SAM" id="Phobius"/>
    </source>
</evidence>
<reference evidence="2 3" key="1">
    <citation type="submission" date="2018-11" db="EMBL/GenBank/DDBJ databases">
        <title>Genomic Encyclopedia of Type Strains, Phase IV (KMG-IV): sequencing the most valuable type-strain genomes for metagenomic binning, comparative biology and taxonomic classification.</title>
        <authorList>
            <person name="Goeker M."/>
        </authorList>
    </citation>
    <scope>NUCLEOTIDE SEQUENCE [LARGE SCALE GENOMIC DNA]</scope>
    <source>
        <strain evidence="2 3">DSM 5900</strain>
    </source>
</reference>
<organism evidence="2 3">
    <name type="scientific">Stella humosa</name>
    <dbReference type="NCBI Taxonomy" id="94"/>
    <lineage>
        <taxon>Bacteria</taxon>
        <taxon>Pseudomonadati</taxon>
        <taxon>Pseudomonadota</taxon>
        <taxon>Alphaproteobacteria</taxon>
        <taxon>Rhodospirillales</taxon>
        <taxon>Stellaceae</taxon>
        <taxon>Stella</taxon>
    </lineage>
</organism>
<name>A0A3N1MKM8_9PROT</name>
<protein>
    <submittedName>
        <fullName evidence="2">Uncharacterized protein</fullName>
    </submittedName>
</protein>
<proteinExistence type="predicted"/>
<dbReference type="OrthoDB" id="8481119at2"/>
<keyword evidence="3" id="KW-1185">Reference proteome</keyword>
<gene>
    <name evidence="2" type="ORF">EDC65_0050</name>
</gene>
<dbReference type="RefSeq" id="WP_123687694.1">
    <property type="nucleotide sequence ID" value="NZ_AP019700.1"/>
</dbReference>